<organism evidence="2 3">
    <name type="scientific">Toxocara canis</name>
    <name type="common">Canine roundworm</name>
    <dbReference type="NCBI Taxonomy" id="6265"/>
    <lineage>
        <taxon>Eukaryota</taxon>
        <taxon>Metazoa</taxon>
        <taxon>Ecdysozoa</taxon>
        <taxon>Nematoda</taxon>
        <taxon>Chromadorea</taxon>
        <taxon>Rhabditida</taxon>
        <taxon>Spirurina</taxon>
        <taxon>Ascaridomorpha</taxon>
        <taxon>Ascaridoidea</taxon>
        <taxon>Toxocaridae</taxon>
        <taxon>Toxocara</taxon>
    </lineage>
</organism>
<evidence type="ECO:0000313" key="3">
    <source>
        <dbReference type="WBParaSite" id="TCNE_0000167301-mRNA-1"/>
    </source>
</evidence>
<dbReference type="Proteomes" id="UP000050794">
    <property type="component" value="Unassembled WGS sequence"/>
</dbReference>
<accession>A0A183TZK4</accession>
<dbReference type="WBParaSite" id="TCNE_0000167301-mRNA-1">
    <property type="protein sequence ID" value="TCNE_0000167301-mRNA-1"/>
    <property type="gene ID" value="TCNE_0000167301"/>
</dbReference>
<gene>
    <name evidence="1" type="ORF">TCNE_LOCUS1674</name>
</gene>
<name>A0A183TZK4_TOXCA</name>
<evidence type="ECO:0000313" key="2">
    <source>
        <dbReference type="Proteomes" id="UP000050794"/>
    </source>
</evidence>
<reference evidence="1 2" key="2">
    <citation type="submission" date="2018-11" db="EMBL/GenBank/DDBJ databases">
        <authorList>
            <consortium name="Pathogen Informatics"/>
        </authorList>
    </citation>
    <scope>NUCLEOTIDE SEQUENCE [LARGE SCALE GENOMIC DNA]</scope>
</reference>
<protein>
    <submittedName>
        <fullName evidence="3">Secreted protein</fullName>
    </submittedName>
</protein>
<keyword evidence="2" id="KW-1185">Reference proteome</keyword>
<dbReference type="AlphaFoldDB" id="A0A183TZK4"/>
<proteinExistence type="predicted"/>
<reference evidence="3" key="1">
    <citation type="submission" date="2016-06" db="UniProtKB">
        <authorList>
            <consortium name="WormBaseParasite"/>
        </authorList>
    </citation>
    <scope>IDENTIFICATION</scope>
</reference>
<sequence length="85" mass="9448">MLSFDVSCGAVRRSSTAGNIGFGKAEEGITSLYVLSKCLCLRSCTRIAVVEKQGFGRIRHRKLALARRVMRQLQPCVCMCVRRVV</sequence>
<dbReference type="EMBL" id="UYWY01001363">
    <property type="protein sequence ID" value="VDM26643.1"/>
    <property type="molecule type" value="Genomic_DNA"/>
</dbReference>
<evidence type="ECO:0000313" key="1">
    <source>
        <dbReference type="EMBL" id="VDM26643.1"/>
    </source>
</evidence>